<organism evidence="2 3">
    <name type="scientific">Streptomyces fuscichromogenes</name>
    <dbReference type="NCBI Taxonomy" id="1324013"/>
    <lineage>
        <taxon>Bacteria</taxon>
        <taxon>Bacillati</taxon>
        <taxon>Actinomycetota</taxon>
        <taxon>Actinomycetes</taxon>
        <taxon>Kitasatosporales</taxon>
        <taxon>Streptomycetaceae</taxon>
        <taxon>Streptomyces</taxon>
    </lineage>
</organism>
<comment type="caution">
    <text evidence="2">The sequence shown here is derived from an EMBL/GenBank/DDBJ whole genome shotgun (WGS) entry which is preliminary data.</text>
</comment>
<dbReference type="AlphaFoldDB" id="A0A917XQL6"/>
<reference evidence="2" key="1">
    <citation type="journal article" date="2014" name="Int. J. Syst. Evol. Microbiol.">
        <title>Complete genome sequence of Corynebacterium casei LMG S-19264T (=DSM 44701T), isolated from a smear-ripened cheese.</title>
        <authorList>
            <consortium name="US DOE Joint Genome Institute (JGI-PGF)"/>
            <person name="Walter F."/>
            <person name="Albersmeier A."/>
            <person name="Kalinowski J."/>
            <person name="Ruckert C."/>
        </authorList>
    </citation>
    <scope>NUCLEOTIDE SEQUENCE</scope>
    <source>
        <strain evidence="2">CGMCC 4.7110</strain>
    </source>
</reference>
<proteinExistence type="predicted"/>
<dbReference type="InterPro" id="IPR009100">
    <property type="entry name" value="AcylCoA_DH/oxidase_NM_dom_sf"/>
</dbReference>
<protein>
    <submittedName>
        <fullName evidence="2">Acyl-CoA dehydrogenase</fullName>
    </submittedName>
</protein>
<dbReference type="EMBL" id="BMML01000050">
    <property type="protein sequence ID" value="GGN45971.1"/>
    <property type="molecule type" value="Genomic_DNA"/>
</dbReference>
<evidence type="ECO:0000313" key="3">
    <source>
        <dbReference type="Proteomes" id="UP000653411"/>
    </source>
</evidence>
<dbReference type="SUPFAM" id="SSF56645">
    <property type="entry name" value="Acyl-CoA dehydrogenase NM domain-like"/>
    <property type="match status" value="1"/>
</dbReference>
<dbReference type="PANTHER" id="PTHR43884:SF12">
    <property type="entry name" value="ISOVALERYL-COA DEHYDROGENASE, MITOCHONDRIAL-RELATED"/>
    <property type="match status" value="1"/>
</dbReference>
<dbReference type="Gene3D" id="2.40.110.10">
    <property type="entry name" value="Butyryl-CoA Dehydrogenase, subunit A, domain 2"/>
    <property type="match status" value="1"/>
</dbReference>
<dbReference type="InterPro" id="IPR036250">
    <property type="entry name" value="AcylCo_DH-like_C"/>
</dbReference>
<sequence length="590" mass="62076">MVNAGGPALLPAPGSPHAPADDAPARVARVEALLGDPEAPGNPVGYRALLRADRRAVLSAEGEALLDDFGMHREFVPAALGGRFDSAETLLRLMRPVFRRDVGLGTGYGMTTFMAASDVWMHGSAGQRDWLAGLLLGGSKAAIAQHETAHTNDFVRSQVRAETRPGALSVTGGKPVVNNLHRADALVLFCRTAPGPGATGSHSALLLDPHTLPPDRYRVTRRPPALGLRGCYFAGVELDACPVPEDTLLGPPGSGVLTALRSFQVSRTLMASLVSAAVDTALRTAVAVDRGQGPGGSGTGPVDPQNTADTLAGAFVNLLLYDCLAVVATRALHLLPAETSVYSAAVKLLLPRVLNDTMYDLATVLGAHIYTREGPVGVFQKHLRDVPVVSLGHAGTVACQATIIPQLRPLAEASWFTGAPAPAALFRPGAPMPPFRYDRLALACGRDSVNATLLETAACLTGTGAAQRALRHLAGQLTAELHELRGRVLALPPLDVTAPVSPAWFALTDRYVLVLAAACVLGVWRHNQDGPDPFLADPAWAVAALHRIAGRLGTPACDLPAQCTARIHQEVLARYGDRRSFDLYNMPIPG</sequence>
<evidence type="ECO:0000313" key="2">
    <source>
        <dbReference type="EMBL" id="GGN45971.1"/>
    </source>
</evidence>
<reference evidence="2" key="2">
    <citation type="submission" date="2020-09" db="EMBL/GenBank/DDBJ databases">
        <authorList>
            <person name="Sun Q."/>
            <person name="Zhou Y."/>
        </authorList>
    </citation>
    <scope>NUCLEOTIDE SEQUENCE</scope>
    <source>
        <strain evidence="2">CGMCC 4.7110</strain>
    </source>
</reference>
<gene>
    <name evidence="2" type="ORF">GCM10011578_098420</name>
</gene>
<name>A0A917XQL6_9ACTN</name>
<dbReference type="CDD" id="cd00567">
    <property type="entry name" value="ACAD"/>
    <property type="match status" value="1"/>
</dbReference>
<feature type="region of interest" description="Disordered" evidence="1">
    <location>
        <begin position="1"/>
        <end position="23"/>
    </location>
</feature>
<keyword evidence="3" id="KW-1185">Reference proteome</keyword>
<dbReference type="RefSeq" id="WP_189269522.1">
    <property type="nucleotide sequence ID" value="NZ_BMML01000050.1"/>
</dbReference>
<feature type="compositionally biased region" description="Low complexity" evidence="1">
    <location>
        <begin position="1"/>
        <end position="18"/>
    </location>
</feature>
<dbReference type="Gene3D" id="1.20.140.10">
    <property type="entry name" value="Butyryl-CoA Dehydrogenase, subunit A, domain 3"/>
    <property type="match status" value="1"/>
</dbReference>
<accession>A0A917XQL6</accession>
<dbReference type="PANTHER" id="PTHR43884">
    <property type="entry name" value="ACYL-COA DEHYDROGENASE"/>
    <property type="match status" value="1"/>
</dbReference>
<dbReference type="GO" id="GO:0003995">
    <property type="term" value="F:acyl-CoA dehydrogenase activity"/>
    <property type="evidence" value="ECO:0007669"/>
    <property type="project" value="TreeGrafter"/>
</dbReference>
<dbReference type="Proteomes" id="UP000653411">
    <property type="component" value="Unassembled WGS sequence"/>
</dbReference>
<dbReference type="InterPro" id="IPR046373">
    <property type="entry name" value="Acyl-CoA_Oxase/DH_mid-dom_sf"/>
</dbReference>
<dbReference type="SUPFAM" id="SSF47203">
    <property type="entry name" value="Acyl-CoA dehydrogenase C-terminal domain-like"/>
    <property type="match status" value="1"/>
</dbReference>
<evidence type="ECO:0000256" key="1">
    <source>
        <dbReference type="SAM" id="MobiDB-lite"/>
    </source>
</evidence>